<dbReference type="Pfam" id="PF00078">
    <property type="entry name" value="RVT_1"/>
    <property type="match status" value="1"/>
</dbReference>
<dbReference type="InterPro" id="IPR043502">
    <property type="entry name" value="DNA/RNA_pol_sf"/>
</dbReference>
<dbReference type="InterPro" id="IPR036691">
    <property type="entry name" value="Endo/exonu/phosph_ase_sf"/>
</dbReference>
<proteinExistence type="predicted"/>
<dbReference type="PROSITE" id="PS50878">
    <property type="entry name" value="RT_POL"/>
    <property type="match status" value="1"/>
</dbReference>
<dbReference type="GO" id="GO:0003824">
    <property type="term" value="F:catalytic activity"/>
    <property type="evidence" value="ECO:0007669"/>
    <property type="project" value="InterPro"/>
</dbReference>
<dbReference type="InterPro" id="IPR043128">
    <property type="entry name" value="Rev_trsase/Diguanyl_cyclase"/>
</dbReference>
<sequence length="929" mass="108830">MENGHMLIYSGVEESTRAKGGVGCILHRNLTKLVHRWEGWSERILEIELKDQKGPITTIISVYGPNEDEKAEKKDEFWEELNKVTENARGKLYIAGDFNSRVGKKDSKYKTVLGEHGEEIRNNNGNRLLDFCTYNGLIITNSFFKHRDIHKFTRVQRTRQEESIIDYILAEIDNRRNINDTRVSRRAEINSDHYLVVSKIKGKIGARQGEGGRKQEIPVAETIKSYKLKEQRFAEEFTRLLEAEIERQSCGSVDSRVEGMWTTFKCLVLRIAKQVCGTCRTVKHKKQTAWWNEEIKEQVRNKKRKWKKYLSTRTIADYMEYKQQRERVKRLVIDAKQRAWTDFGEKIEEESKGNQKLFFKMIKTLRKGKTRNTVSIRSREGEILTTDENIMNRWKEYFQELLEEAQEDSEEFPRAVGEQDEEENLITLNEMMEAIRKIKLGKAPGHDKITGDMLKNLGVKGRQMLLDIFNKAFNEETVPTDWDEGLVVPIFKKGDPHDCGNYRGITLLSTTLKLYERILERRLRTIIETTLSEPQSGFRPGRSVQDHIFTIKQIIQKTAQKKSNACFAFIDLEKAFDKVPRKKVWKILYENGINGKLIRVVQSLYQNSKNRVIKGNLKSESFTTKAGLRQGGVMSPLLFTIFMDNIIKQCQKKINKKLHVGYKNMTRIEIAACAFADDIVITAKNQKDLQDNLDVWNKILAENGMKINKNKTKVMSIAQEPHELHIYIEEEKLEQVTHYTYLGVQIDDRGNEEGEINERIQKAARMYYALNKNFISKKEVSRKTKMMVYKVIFRPILTYGSESWTLGRKEQGKIQTIDMKYLRRVKGITRRDHIRNEDVRKELQVQPITEFIVSKQLSWWGHLQRMSDGRQVKQIWEAKIQHKRGRGRPRQTWEDTVGKTLKKRGKSWTEARNLARDRKEWTRFVHDSV</sequence>
<dbReference type="PANTHER" id="PTHR47027:SF20">
    <property type="entry name" value="REVERSE TRANSCRIPTASE-LIKE PROTEIN WITH RNA-DIRECTED DNA POLYMERASE DOMAIN"/>
    <property type="match status" value="1"/>
</dbReference>
<accession>A0A1Y1MCV0</accession>
<dbReference type="InterPro" id="IPR000477">
    <property type="entry name" value="RT_dom"/>
</dbReference>
<dbReference type="SUPFAM" id="SSF56219">
    <property type="entry name" value="DNase I-like"/>
    <property type="match status" value="1"/>
</dbReference>
<reference evidence="2" key="1">
    <citation type="journal article" date="2016" name="Sci. Rep.">
        <title>Molecular characterization of firefly nuptial gifts: a multi-omics approach sheds light on postcopulatory sexual selection.</title>
        <authorList>
            <person name="Al-Wathiqui N."/>
            <person name="Fallon T.R."/>
            <person name="South A."/>
            <person name="Weng J.K."/>
            <person name="Lewis S.M."/>
        </authorList>
    </citation>
    <scope>NUCLEOTIDE SEQUENCE</scope>
</reference>
<dbReference type="InterPro" id="IPR005135">
    <property type="entry name" value="Endo/exonuclease/phosphatase"/>
</dbReference>
<dbReference type="CDD" id="cd01650">
    <property type="entry name" value="RT_nLTR_like"/>
    <property type="match status" value="1"/>
</dbReference>
<name>A0A1Y1MCV0_PHOPY</name>
<dbReference type="Gene3D" id="3.60.10.10">
    <property type="entry name" value="Endonuclease/exonuclease/phosphatase"/>
    <property type="match status" value="1"/>
</dbReference>
<dbReference type="EMBL" id="GEZM01039814">
    <property type="protein sequence ID" value="JAV81167.1"/>
    <property type="molecule type" value="Transcribed_RNA"/>
</dbReference>
<dbReference type="GO" id="GO:0071897">
    <property type="term" value="P:DNA biosynthetic process"/>
    <property type="evidence" value="ECO:0007669"/>
    <property type="project" value="UniProtKB-ARBA"/>
</dbReference>
<evidence type="ECO:0000313" key="2">
    <source>
        <dbReference type="EMBL" id="JAV81167.1"/>
    </source>
</evidence>
<dbReference type="SUPFAM" id="SSF56672">
    <property type="entry name" value="DNA/RNA polymerases"/>
    <property type="match status" value="1"/>
</dbReference>
<organism evidence="2">
    <name type="scientific">Photinus pyralis</name>
    <name type="common">Common eastern firefly</name>
    <name type="synonym">Lampyris pyralis</name>
    <dbReference type="NCBI Taxonomy" id="7054"/>
    <lineage>
        <taxon>Eukaryota</taxon>
        <taxon>Metazoa</taxon>
        <taxon>Ecdysozoa</taxon>
        <taxon>Arthropoda</taxon>
        <taxon>Hexapoda</taxon>
        <taxon>Insecta</taxon>
        <taxon>Pterygota</taxon>
        <taxon>Neoptera</taxon>
        <taxon>Endopterygota</taxon>
        <taxon>Coleoptera</taxon>
        <taxon>Polyphaga</taxon>
        <taxon>Elateriformia</taxon>
        <taxon>Elateroidea</taxon>
        <taxon>Lampyridae</taxon>
        <taxon>Lampyrinae</taxon>
        <taxon>Photinus</taxon>
    </lineage>
</organism>
<dbReference type="PANTHER" id="PTHR47027">
    <property type="entry name" value="REVERSE TRANSCRIPTASE DOMAIN-CONTAINING PROTEIN"/>
    <property type="match status" value="1"/>
</dbReference>
<dbReference type="AlphaFoldDB" id="A0A1Y1MCV0"/>
<evidence type="ECO:0000259" key="1">
    <source>
        <dbReference type="PROSITE" id="PS50878"/>
    </source>
</evidence>
<dbReference type="Pfam" id="PF14529">
    <property type="entry name" value="Exo_endo_phos_2"/>
    <property type="match status" value="1"/>
</dbReference>
<feature type="domain" description="Reverse transcriptase" evidence="1">
    <location>
        <begin position="471"/>
        <end position="746"/>
    </location>
</feature>
<dbReference type="Gene3D" id="3.30.70.270">
    <property type="match status" value="1"/>
</dbReference>
<protein>
    <recommendedName>
        <fullName evidence="1">Reverse transcriptase domain-containing protein</fullName>
    </recommendedName>
</protein>